<dbReference type="Proteomes" id="UP000052052">
    <property type="component" value="Unassembled WGS sequence"/>
</dbReference>
<protein>
    <submittedName>
        <fullName evidence="2">Transposase</fullName>
    </submittedName>
</protein>
<dbReference type="Gene3D" id="1.10.10.60">
    <property type="entry name" value="Homeodomain-like"/>
    <property type="match status" value="1"/>
</dbReference>
<dbReference type="InterPro" id="IPR009057">
    <property type="entry name" value="Homeodomain-like_sf"/>
</dbReference>
<dbReference type="PATRIC" id="fig|344882.3.peg.957"/>
<dbReference type="EMBL" id="LDJL01000014">
    <property type="protein sequence ID" value="KRG68404.1"/>
    <property type="molecule type" value="Genomic_DNA"/>
</dbReference>
<organism evidence="2 3">
    <name type="scientific">Pseudoxanthomonas dokdonensis</name>
    <dbReference type="NCBI Taxonomy" id="344882"/>
    <lineage>
        <taxon>Bacteria</taxon>
        <taxon>Pseudomonadati</taxon>
        <taxon>Pseudomonadota</taxon>
        <taxon>Gammaproteobacteria</taxon>
        <taxon>Lysobacterales</taxon>
        <taxon>Lysobacteraceae</taxon>
        <taxon>Pseudoxanthomonas</taxon>
    </lineage>
</organism>
<evidence type="ECO:0000256" key="1">
    <source>
        <dbReference type="ARBA" id="ARBA00009964"/>
    </source>
</evidence>
<evidence type="ECO:0000313" key="3">
    <source>
        <dbReference type="Proteomes" id="UP000052052"/>
    </source>
</evidence>
<evidence type="ECO:0000313" key="2">
    <source>
        <dbReference type="EMBL" id="KRG68404.1"/>
    </source>
</evidence>
<comment type="similarity">
    <text evidence="1">Belongs to the transposase 8 family.</text>
</comment>
<dbReference type="SUPFAM" id="SSF46689">
    <property type="entry name" value="Homeodomain-like"/>
    <property type="match status" value="1"/>
</dbReference>
<dbReference type="STRING" id="344882.ABB29_12895"/>
<name>A0A0R0CS27_9GAMM</name>
<reference evidence="2 3" key="1">
    <citation type="submission" date="2015-05" db="EMBL/GenBank/DDBJ databases">
        <title>Genome sequencing and analysis of members of genus Stenotrophomonas.</title>
        <authorList>
            <person name="Patil P.P."/>
            <person name="Midha S."/>
            <person name="Patil P.B."/>
        </authorList>
    </citation>
    <scope>NUCLEOTIDE SEQUENCE [LARGE SCALE GENOMIC DNA]</scope>
    <source>
        <strain evidence="2 3">DSM 21858</strain>
    </source>
</reference>
<sequence>MPKPGPRTIHRYSDAFKASAVRLSQQPGVRVGDVAQSLYIHPYMLSRWRRLAREGVIVTKGAPMDPSTAAELKALRKIKRQYEQLKLEHDLLKKAIAFTSVRKAKSSPSSSTTRKPVR</sequence>
<comment type="caution">
    <text evidence="2">The sequence shown here is derived from an EMBL/GenBank/DDBJ whole genome shotgun (WGS) entry which is preliminary data.</text>
</comment>
<accession>A0A0R0CS27</accession>
<dbReference type="OrthoDB" id="291972at2"/>
<keyword evidence="3" id="KW-1185">Reference proteome</keyword>
<dbReference type="InterPro" id="IPR002514">
    <property type="entry name" value="Transposase_8"/>
</dbReference>
<proteinExistence type="inferred from homology"/>
<dbReference type="GO" id="GO:0006313">
    <property type="term" value="P:DNA transposition"/>
    <property type="evidence" value="ECO:0007669"/>
    <property type="project" value="InterPro"/>
</dbReference>
<dbReference type="AlphaFoldDB" id="A0A0R0CS27"/>
<dbReference type="RefSeq" id="WP_057659744.1">
    <property type="nucleotide sequence ID" value="NZ_LDJL01000014.1"/>
</dbReference>
<dbReference type="GO" id="GO:0004803">
    <property type="term" value="F:transposase activity"/>
    <property type="evidence" value="ECO:0007669"/>
    <property type="project" value="InterPro"/>
</dbReference>
<dbReference type="GO" id="GO:0003677">
    <property type="term" value="F:DNA binding"/>
    <property type="evidence" value="ECO:0007669"/>
    <property type="project" value="InterPro"/>
</dbReference>
<gene>
    <name evidence="2" type="ORF">ABB29_12895</name>
</gene>
<dbReference type="Pfam" id="PF01527">
    <property type="entry name" value="HTH_Tnp_1"/>
    <property type="match status" value="1"/>
</dbReference>